<feature type="transmembrane region" description="Helical" evidence="5">
    <location>
        <begin position="1025"/>
        <end position="1051"/>
    </location>
</feature>
<feature type="region of interest" description="Disordered" evidence="4">
    <location>
        <begin position="291"/>
        <end position="394"/>
    </location>
</feature>
<dbReference type="PANTHER" id="PTHR23121">
    <property type="entry name" value="SODIUM-DEPENDENT GLUCOSE TRANSPORTER 1"/>
    <property type="match status" value="1"/>
</dbReference>
<sequence length="1095" mass="121639">MMMPTSEVSRMVHRPPGSHAGGWTVIRCLSKIAFIIIFFLIGLSTGIIGPSILYLEKLSSSREDEIALVFTSRSVGYIGGWIISCVLLDLDGGASKPSNLLNIGLFGLILSHGLIIFIEHLWWVLAVFFLQGLFTTICLQACVYYHWNKKNWFHSIPQHLTIIFLLGCVFTPYIILFIEPNSQTILSMGVRSNQIPHDIQILLPNEISTAQNASNNHQIHLIGVIDSNPKDKHNEISRMIRIPRHISNTTILAPNMINITSSRIKTLEHLKNDKSDTNSSLMIVINSTLSKGNKSTGGIEHHQQQNNNNKTLSNVSSTPVQQSTSIKKPSINDAKHLNQDSSSADGSKAASKMKKIGEEHQIDKVADETSASSTIQKVSPSSSTTPLSSVTNQSKDSLKENLLNTTVILGSGSVLDGINKTLISNNNNSNNGVVNGNALNYQNSSLPHISFQVDHIPAPSVKNSSIPTHQNMNETVKNNNNNHKTNLSQGHSSTIPGKNETAVIFHIYNITEKPKNSTDNNHSSIHFIFYKPTSLLPPTTRTTAIPVTTPAIAGGDTDDNESSDVGFMNATVRKRHRIAEHLLDKSYLNHILILPFQQPMESIQKVYLLLCIISVIPWILTIPLTSWCKSIFIRVFGLQILDENDHNDHGYELIPIPQAMMTASANNNNIRRVNSDNGSHNNNSEEGIKSKLLDRSGDENESDSDELWNRRKTGYANNAVEPDYHYCSDSEMNDYSSSTGSILPGNPPTPHYTSFKSTKQSSFSDENNDNINTNTNSNNNNNTNDDSIDTQMMLMINKSIFDTHWPRIEWPSEFWLLLSVFLNSGLETTYGGFVASFTLRYLLWSPTLAIIVTSVFWFGDLVGYLIRYGIISIKWPDLLHTLPSSSSNSSTDQTSCKRIISLRKLRRNHFKSSKPSIITIIQLCGCLICVISAIALTHLSVSTGRCSTAPNASTLSHPYLIWFIGSFCFGIGIGLSSTFSGTLLTPHINSNLFSAHSYNIQLAYYFGQLLMPSLIAMLHHQALFWRYSCVLSTAVLCLSILLSCTLIGHFISETIKERKAKHGDSQLRLLLNHNNQHQESRNHRGTRTSSDHSDQ</sequence>
<feature type="transmembrane region" description="Helical" evidence="5">
    <location>
        <begin position="32"/>
        <end position="54"/>
    </location>
</feature>
<feature type="compositionally biased region" description="Basic and acidic residues" evidence="4">
    <location>
        <begin position="355"/>
        <end position="367"/>
    </location>
</feature>
<feature type="compositionally biased region" description="Low complexity" evidence="4">
    <location>
        <begin position="341"/>
        <end position="350"/>
    </location>
</feature>
<keyword evidence="2 5" id="KW-1133">Transmembrane helix</keyword>
<accession>A0AA85INH9</accession>
<feature type="transmembrane region" description="Helical" evidence="5">
    <location>
        <begin position="66"/>
        <end position="88"/>
    </location>
</feature>
<evidence type="ECO:0000256" key="2">
    <source>
        <dbReference type="ARBA" id="ARBA00022989"/>
    </source>
</evidence>
<organism evidence="6 7">
    <name type="scientific">Trichobilharzia regenti</name>
    <name type="common">Nasal bird schistosome</name>
    <dbReference type="NCBI Taxonomy" id="157069"/>
    <lineage>
        <taxon>Eukaryota</taxon>
        <taxon>Metazoa</taxon>
        <taxon>Spiralia</taxon>
        <taxon>Lophotrochozoa</taxon>
        <taxon>Platyhelminthes</taxon>
        <taxon>Trematoda</taxon>
        <taxon>Digenea</taxon>
        <taxon>Strigeidida</taxon>
        <taxon>Schistosomatoidea</taxon>
        <taxon>Schistosomatidae</taxon>
        <taxon>Trichobilharzia</taxon>
    </lineage>
</organism>
<feature type="transmembrane region" description="Helical" evidence="5">
    <location>
        <begin position="124"/>
        <end position="147"/>
    </location>
</feature>
<feature type="compositionally biased region" description="Basic and acidic residues" evidence="4">
    <location>
        <begin position="686"/>
        <end position="698"/>
    </location>
</feature>
<feature type="transmembrane region" description="Helical" evidence="5">
    <location>
        <begin position="159"/>
        <end position="178"/>
    </location>
</feature>
<dbReference type="Proteomes" id="UP000050795">
    <property type="component" value="Unassembled WGS sequence"/>
</dbReference>
<evidence type="ECO:0000313" key="6">
    <source>
        <dbReference type="Proteomes" id="UP000050795"/>
    </source>
</evidence>
<feature type="transmembrane region" description="Helical" evidence="5">
    <location>
        <begin position="1002"/>
        <end position="1019"/>
    </location>
</feature>
<feature type="transmembrane region" description="Helical" evidence="5">
    <location>
        <begin position="100"/>
        <end position="118"/>
    </location>
</feature>
<dbReference type="InterPro" id="IPR036259">
    <property type="entry name" value="MFS_trans_sf"/>
</dbReference>
<evidence type="ECO:0000313" key="7">
    <source>
        <dbReference type="WBParaSite" id="TREG1_108470.1"/>
    </source>
</evidence>
<evidence type="ECO:0000256" key="5">
    <source>
        <dbReference type="SAM" id="Phobius"/>
    </source>
</evidence>
<reference evidence="6" key="1">
    <citation type="submission" date="2022-06" db="EMBL/GenBank/DDBJ databases">
        <authorList>
            <person name="Berger JAMES D."/>
            <person name="Berger JAMES D."/>
        </authorList>
    </citation>
    <scope>NUCLEOTIDE SEQUENCE [LARGE SCALE GENOMIC DNA]</scope>
</reference>
<keyword evidence="6" id="KW-1185">Reference proteome</keyword>
<proteinExistence type="predicted"/>
<feature type="compositionally biased region" description="Low complexity" evidence="4">
    <location>
        <begin position="378"/>
        <end position="391"/>
    </location>
</feature>
<feature type="region of interest" description="Disordered" evidence="4">
    <location>
        <begin position="669"/>
        <end position="709"/>
    </location>
</feature>
<reference evidence="7" key="2">
    <citation type="submission" date="2023-11" db="UniProtKB">
        <authorList>
            <consortium name="WormBaseParasite"/>
        </authorList>
    </citation>
    <scope>IDENTIFICATION</scope>
</reference>
<dbReference type="SUPFAM" id="SSF103473">
    <property type="entry name" value="MFS general substrate transporter"/>
    <property type="match status" value="2"/>
</dbReference>
<dbReference type="AlphaFoldDB" id="A0AA85INH9"/>
<feature type="compositionally biased region" description="Polar residues" evidence="4">
    <location>
        <begin position="304"/>
        <end position="327"/>
    </location>
</feature>
<keyword evidence="3 5" id="KW-0472">Membrane</keyword>
<feature type="transmembrane region" description="Helical" evidence="5">
    <location>
        <begin position="841"/>
        <end position="866"/>
    </location>
</feature>
<feature type="compositionally biased region" description="Low complexity" evidence="4">
    <location>
        <begin position="753"/>
        <end position="785"/>
    </location>
</feature>
<evidence type="ECO:0000256" key="3">
    <source>
        <dbReference type="ARBA" id="ARBA00023136"/>
    </source>
</evidence>
<feature type="region of interest" description="Disordered" evidence="4">
    <location>
        <begin position="1073"/>
        <end position="1095"/>
    </location>
</feature>
<evidence type="ECO:0000256" key="4">
    <source>
        <dbReference type="SAM" id="MobiDB-lite"/>
    </source>
</evidence>
<evidence type="ECO:0000256" key="1">
    <source>
        <dbReference type="ARBA" id="ARBA00022692"/>
    </source>
</evidence>
<dbReference type="WBParaSite" id="TREG1_108470.1">
    <property type="protein sequence ID" value="TREG1_108470.1"/>
    <property type="gene ID" value="TREG1_108470"/>
</dbReference>
<name>A0AA85INH9_TRIRE</name>
<keyword evidence="1 5" id="KW-0812">Transmembrane</keyword>
<feature type="transmembrane region" description="Helical" evidence="5">
    <location>
        <begin position="959"/>
        <end position="981"/>
    </location>
</feature>
<feature type="transmembrane region" description="Helical" evidence="5">
    <location>
        <begin position="814"/>
        <end position="835"/>
    </location>
</feature>
<protein>
    <submittedName>
        <fullName evidence="7">RING-type domain-containing protein</fullName>
    </submittedName>
</protein>
<dbReference type="PANTHER" id="PTHR23121:SF9">
    <property type="entry name" value="SODIUM-DEPENDENT GLUCOSE TRANSPORTER 1"/>
    <property type="match status" value="1"/>
</dbReference>
<feature type="transmembrane region" description="Helical" evidence="5">
    <location>
        <begin position="606"/>
        <end position="624"/>
    </location>
</feature>
<feature type="transmembrane region" description="Helical" evidence="5">
    <location>
        <begin position="916"/>
        <end position="939"/>
    </location>
</feature>
<feature type="region of interest" description="Disordered" evidence="4">
    <location>
        <begin position="735"/>
        <end position="786"/>
    </location>
</feature>